<evidence type="ECO:0000313" key="1">
    <source>
        <dbReference type="EMBL" id="KAH7847504.1"/>
    </source>
</evidence>
<gene>
    <name evidence="1" type="ORF">Vadar_026881</name>
</gene>
<keyword evidence="2" id="KW-1185">Reference proteome</keyword>
<proteinExistence type="predicted"/>
<comment type="caution">
    <text evidence="1">The sequence shown here is derived from an EMBL/GenBank/DDBJ whole genome shotgun (WGS) entry which is preliminary data.</text>
</comment>
<protein>
    <submittedName>
        <fullName evidence="1">Uncharacterized protein</fullName>
    </submittedName>
</protein>
<dbReference type="Proteomes" id="UP000828048">
    <property type="component" value="Chromosome 5"/>
</dbReference>
<organism evidence="1 2">
    <name type="scientific">Vaccinium darrowii</name>
    <dbReference type="NCBI Taxonomy" id="229202"/>
    <lineage>
        <taxon>Eukaryota</taxon>
        <taxon>Viridiplantae</taxon>
        <taxon>Streptophyta</taxon>
        <taxon>Embryophyta</taxon>
        <taxon>Tracheophyta</taxon>
        <taxon>Spermatophyta</taxon>
        <taxon>Magnoliopsida</taxon>
        <taxon>eudicotyledons</taxon>
        <taxon>Gunneridae</taxon>
        <taxon>Pentapetalae</taxon>
        <taxon>asterids</taxon>
        <taxon>Ericales</taxon>
        <taxon>Ericaceae</taxon>
        <taxon>Vaccinioideae</taxon>
        <taxon>Vaccinieae</taxon>
        <taxon>Vaccinium</taxon>
    </lineage>
</organism>
<accession>A0ACB7Y205</accession>
<name>A0ACB7Y205_9ERIC</name>
<dbReference type="EMBL" id="CM037155">
    <property type="protein sequence ID" value="KAH7847504.1"/>
    <property type="molecule type" value="Genomic_DNA"/>
</dbReference>
<evidence type="ECO:0000313" key="2">
    <source>
        <dbReference type="Proteomes" id="UP000828048"/>
    </source>
</evidence>
<reference evidence="1 2" key="1">
    <citation type="journal article" date="2021" name="Hortic Res">
        <title>High-quality reference genome and annotation aids understanding of berry development for evergreen blueberry (Vaccinium darrowii).</title>
        <authorList>
            <person name="Yu J."/>
            <person name="Hulse-Kemp A.M."/>
            <person name="Babiker E."/>
            <person name="Staton M."/>
        </authorList>
    </citation>
    <scope>NUCLEOTIDE SEQUENCE [LARGE SCALE GENOMIC DNA]</scope>
    <source>
        <strain evidence="2">cv. NJ 8807/NJ 8810</strain>
        <tissue evidence="1">Young leaf</tissue>
    </source>
</reference>
<sequence length="198" mass="22251">MRREGRQHGMVRSYPILEPPFRITESRTRMNRFDSPPTAGLFTKVSSKPTNHSKFTGVCGRPKCAGCHAHPVSKSKPKAKGTQKLRSCDVVSNHKLVSWRVVDSNPAGLKFSGFSASRMLDHLDSDHMGCGDDDESCELYHGDSVETEIASDAVDFKDCDEEIKDDDENENMGFYDVAEIVWAEEEEDEDWCLVAEME</sequence>